<dbReference type="Proteomes" id="UP000724874">
    <property type="component" value="Unassembled WGS sequence"/>
</dbReference>
<reference evidence="1" key="1">
    <citation type="submission" date="2020-11" db="EMBL/GenBank/DDBJ databases">
        <authorList>
            <consortium name="DOE Joint Genome Institute"/>
            <person name="Ahrendt S."/>
            <person name="Riley R."/>
            <person name="Andreopoulos W."/>
            <person name="LaButti K."/>
            <person name="Pangilinan J."/>
            <person name="Ruiz-duenas F.J."/>
            <person name="Barrasa J.M."/>
            <person name="Sanchez-Garcia M."/>
            <person name="Camarero S."/>
            <person name="Miyauchi S."/>
            <person name="Serrano A."/>
            <person name="Linde D."/>
            <person name="Babiker R."/>
            <person name="Drula E."/>
            <person name="Ayuso-Fernandez I."/>
            <person name="Pacheco R."/>
            <person name="Padilla G."/>
            <person name="Ferreira P."/>
            <person name="Barriuso J."/>
            <person name="Kellner H."/>
            <person name="Castanera R."/>
            <person name="Alfaro M."/>
            <person name="Ramirez L."/>
            <person name="Pisabarro A.G."/>
            <person name="Kuo A."/>
            <person name="Tritt A."/>
            <person name="Lipzen A."/>
            <person name="He G."/>
            <person name="Yan M."/>
            <person name="Ng V."/>
            <person name="Cullen D."/>
            <person name="Martin F."/>
            <person name="Rosso M.-N."/>
            <person name="Henrissat B."/>
            <person name="Hibbett D."/>
            <person name="Martinez A.T."/>
            <person name="Grigoriev I.V."/>
        </authorList>
    </citation>
    <scope>NUCLEOTIDE SEQUENCE</scope>
    <source>
        <strain evidence="1">AH 44721</strain>
    </source>
</reference>
<evidence type="ECO:0000313" key="2">
    <source>
        <dbReference type="Proteomes" id="UP000724874"/>
    </source>
</evidence>
<dbReference type="InterPro" id="IPR052349">
    <property type="entry name" value="Metallo-hydrolase_Enzymes"/>
</dbReference>
<dbReference type="PANTHER" id="PTHR32027">
    <property type="entry name" value="CYTOSINE DEAMINASE"/>
    <property type="match status" value="1"/>
</dbReference>
<name>A0A9P5TSG1_GYMJU</name>
<evidence type="ECO:0000313" key="1">
    <source>
        <dbReference type="EMBL" id="KAF8908868.1"/>
    </source>
</evidence>
<keyword evidence="2" id="KW-1185">Reference proteome</keyword>
<comment type="caution">
    <text evidence="1">The sequence shown here is derived from an EMBL/GenBank/DDBJ whole genome shotgun (WGS) entry which is preliminary data.</text>
</comment>
<dbReference type="EMBL" id="JADNYJ010000010">
    <property type="protein sequence ID" value="KAF8908868.1"/>
    <property type="molecule type" value="Genomic_DNA"/>
</dbReference>
<evidence type="ECO:0008006" key="3">
    <source>
        <dbReference type="Google" id="ProtNLM"/>
    </source>
</evidence>
<dbReference type="Gene3D" id="3.20.20.140">
    <property type="entry name" value="Metal-dependent hydrolases"/>
    <property type="match status" value="1"/>
</dbReference>
<dbReference type="OrthoDB" id="10266980at2759"/>
<dbReference type="AlphaFoldDB" id="A0A9P5TSG1"/>
<accession>A0A9P5TSG1</accession>
<sequence length="470" mass="51744">MQVSGVDGGIVITNVRLPYVDKELAAKTWSVECRDGRVATMSPQEEEGRSTAVSEFDDPIPRLVDAQGGIMLPSFCHSHIHLDKCFILDQCGDLIKGDFLEAMKVTGKAKAEFPDRFEDLYHRGARVIKESVLYGTTAMRAHVEVDTSVGFSCLDAGLKLQDDYRKQCDVQIAVFAQEPLFESLDHQNPGQNFSLLEDAASRHGVSVVGSAPYVEPSIDQAKRNITLIFDIADSRNIKQVDFHLDYNLDPNSEPLIYEVIAQVKRRYQSVEGSDAVSGGKVIGACPRITIGHATRLQLFSEEQWSKLATAISDLPITFVGLPQSDIYMQGRAHWDEPLGAPRGTLRVPYIAQKYGIEIAMSVNNVENAFTPQGSVDPLSLCTFSVGVFQAATPKDIRSLTRSVTLTSKRAIGQENIPRDLTPDVDDPADFVILHGRGTLQSAVLNPCFDRTTIKSGRIVASRRSTTWFAP</sequence>
<dbReference type="PANTHER" id="PTHR32027:SF0">
    <property type="entry name" value="CYTOSINE DEAMINASE"/>
    <property type="match status" value="1"/>
</dbReference>
<dbReference type="GO" id="GO:0016814">
    <property type="term" value="F:hydrolase activity, acting on carbon-nitrogen (but not peptide) bonds, in cyclic amidines"/>
    <property type="evidence" value="ECO:0007669"/>
    <property type="project" value="TreeGrafter"/>
</dbReference>
<protein>
    <recommendedName>
        <fullName evidence="3">Metallo-dependent hydrolase</fullName>
    </recommendedName>
</protein>
<dbReference type="SUPFAM" id="SSF51556">
    <property type="entry name" value="Metallo-dependent hydrolases"/>
    <property type="match status" value="1"/>
</dbReference>
<organism evidence="1 2">
    <name type="scientific">Gymnopilus junonius</name>
    <name type="common">Spectacular rustgill mushroom</name>
    <name type="synonym">Gymnopilus spectabilis subsp. junonius</name>
    <dbReference type="NCBI Taxonomy" id="109634"/>
    <lineage>
        <taxon>Eukaryota</taxon>
        <taxon>Fungi</taxon>
        <taxon>Dikarya</taxon>
        <taxon>Basidiomycota</taxon>
        <taxon>Agaricomycotina</taxon>
        <taxon>Agaricomycetes</taxon>
        <taxon>Agaricomycetidae</taxon>
        <taxon>Agaricales</taxon>
        <taxon>Agaricineae</taxon>
        <taxon>Hymenogastraceae</taxon>
        <taxon>Gymnopilus</taxon>
    </lineage>
</organism>
<dbReference type="InterPro" id="IPR032466">
    <property type="entry name" value="Metal_Hydrolase"/>
</dbReference>
<gene>
    <name evidence="1" type="ORF">CPB84DRAFT_1724647</name>
</gene>
<proteinExistence type="predicted"/>